<dbReference type="SUPFAM" id="SSF47413">
    <property type="entry name" value="lambda repressor-like DNA-binding domains"/>
    <property type="match status" value="1"/>
</dbReference>
<organism evidence="3 4">
    <name type="scientific">Sporosarcina psychrophila</name>
    <name type="common">Bacillus psychrophilus</name>
    <dbReference type="NCBI Taxonomy" id="1476"/>
    <lineage>
        <taxon>Bacteria</taxon>
        <taxon>Bacillati</taxon>
        <taxon>Bacillota</taxon>
        <taxon>Bacilli</taxon>
        <taxon>Bacillales</taxon>
        <taxon>Caryophanaceae</taxon>
        <taxon>Sporosarcina</taxon>
    </lineage>
</organism>
<dbReference type="GO" id="GO:0003677">
    <property type="term" value="F:DNA binding"/>
    <property type="evidence" value="ECO:0007669"/>
    <property type="project" value="UniProtKB-KW"/>
</dbReference>
<proteinExistence type="predicted"/>
<dbReference type="InterPro" id="IPR001387">
    <property type="entry name" value="Cro/C1-type_HTH"/>
</dbReference>
<comment type="caution">
    <text evidence="3">The sequence shown here is derived from an EMBL/GenBank/DDBJ whole genome shotgun (WGS) entry which is preliminary data.</text>
</comment>
<reference evidence="3" key="2">
    <citation type="submission" date="2021-09" db="EMBL/GenBank/DDBJ databases">
        <authorList>
            <person name="Gilroy R."/>
        </authorList>
    </citation>
    <scope>NUCLEOTIDE SEQUENCE</scope>
    <source>
        <strain evidence="3">CHK171-7178</strain>
    </source>
</reference>
<dbReference type="EMBL" id="DYWT01000108">
    <property type="protein sequence ID" value="HJF31414.1"/>
    <property type="molecule type" value="Genomic_DNA"/>
</dbReference>
<feature type="domain" description="HTH cro/C1-type" evidence="2">
    <location>
        <begin position="8"/>
        <end position="62"/>
    </location>
</feature>
<dbReference type="Pfam" id="PF01381">
    <property type="entry name" value="HTH_3"/>
    <property type="match status" value="1"/>
</dbReference>
<keyword evidence="1" id="KW-0238">DNA-binding</keyword>
<dbReference type="PANTHER" id="PTHR46558:SF4">
    <property type="entry name" value="DNA-BIDING PHAGE PROTEIN"/>
    <property type="match status" value="1"/>
</dbReference>
<sequence>MRLLTNRVKELRARFNMTQGELAEKVGVTRQTIVSLEKGSYTPSLLLAMNIAEIFEMPIERIFSKEEKKS</sequence>
<dbReference type="AlphaFoldDB" id="A0A921FYR2"/>
<reference evidence="3" key="1">
    <citation type="journal article" date="2021" name="PeerJ">
        <title>Extensive microbial diversity within the chicken gut microbiome revealed by metagenomics and culture.</title>
        <authorList>
            <person name="Gilroy R."/>
            <person name="Ravi A."/>
            <person name="Getino M."/>
            <person name="Pursley I."/>
            <person name="Horton D.L."/>
            <person name="Alikhan N.F."/>
            <person name="Baker D."/>
            <person name="Gharbi K."/>
            <person name="Hall N."/>
            <person name="Watson M."/>
            <person name="Adriaenssens E.M."/>
            <person name="Foster-Nyarko E."/>
            <person name="Jarju S."/>
            <person name="Secka A."/>
            <person name="Antonio M."/>
            <person name="Oren A."/>
            <person name="Chaudhuri R.R."/>
            <person name="La Ragione R."/>
            <person name="Hildebrand F."/>
            <person name="Pallen M.J."/>
        </authorList>
    </citation>
    <scope>NUCLEOTIDE SEQUENCE</scope>
    <source>
        <strain evidence="3">CHK171-7178</strain>
    </source>
</reference>
<evidence type="ECO:0000259" key="2">
    <source>
        <dbReference type="PROSITE" id="PS50943"/>
    </source>
</evidence>
<dbReference type="PROSITE" id="PS50943">
    <property type="entry name" value="HTH_CROC1"/>
    <property type="match status" value="1"/>
</dbReference>
<dbReference type="SMART" id="SM00530">
    <property type="entry name" value="HTH_XRE"/>
    <property type="match status" value="1"/>
</dbReference>
<dbReference type="CDD" id="cd00093">
    <property type="entry name" value="HTH_XRE"/>
    <property type="match status" value="1"/>
</dbReference>
<evidence type="ECO:0000313" key="3">
    <source>
        <dbReference type="EMBL" id="HJF31414.1"/>
    </source>
</evidence>
<dbReference type="Gene3D" id="1.10.260.40">
    <property type="entry name" value="lambda repressor-like DNA-binding domains"/>
    <property type="match status" value="1"/>
</dbReference>
<evidence type="ECO:0000313" key="4">
    <source>
        <dbReference type="Proteomes" id="UP000698173"/>
    </source>
</evidence>
<dbReference type="Proteomes" id="UP000698173">
    <property type="component" value="Unassembled WGS sequence"/>
</dbReference>
<dbReference type="PANTHER" id="PTHR46558">
    <property type="entry name" value="TRACRIPTIONAL REGULATORY PROTEIN-RELATED-RELATED"/>
    <property type="match status" value="1"/>
</dbReference>
<name>A0A921FYR2_SPOPS</name>
<dbReference type="InterPro" id="IPR010982">
    <property type="entry name" value="Lambda_DNA-bd_dom_sf"/>
</dbReference>
<accession>A0A921FYR2</accession>
<gene>
    <name evidence="3" type="ORF">K8V56_06490</name>
</gene>
<protein>
    <submittedName>
        <fullName evidence="3">Helix-turn-helix transcriptional regulator</fullName>
    </submittedName>
</protein>
<evidence type="ECO:0000256" key="1">
    <source>
        <dbReference type="ARBA" id="ARBA00023125"/>
    </source>
</evidence>